<feature type="transmembrane region" description="Helical" evidence="10">
    <location>
        <begin position="1253"/>
        <end position="1273"/>
    </location>
</feature>
<dbReference type="GO" id="GO:0140359">
    <property type="term" value="F:ABC-type transporter activity"/>
    <property type="evidence" value="ECO:0007669"/>
    <property type="project" value="InterPro"/>
</dbReference>
<dbReference type="InterPro" id="IPR034001">
    <property type="entry name" value="ABCG_PDR_1"/>
</dbReference>
<evidence type="ECO:0000313" key="12">
    <source>
        <dbReference type="EMBL" id="KIY47084.1"/>
    </source>
</evidence>
<dbReference type="FunFam" id="3.40.50.300:FF:000054">
    <property type="entry name" value="ABC multidrug transporter atrF"/>
    <property type="match status" value="1"/>
</dbReference>
<keyword evidence="7 10" id="KW-1133">Transmembrane helix</keyword>
<evidence type="ECO:0000256" key="5">
    <source>
        <dbReference type="ARBA" id="ARBA00022741"/>
    </source>
</evidence>
<dbReference type="InterPro" id="IPR003593">
    <property type="entry name" value="AAA+_ATPase"/>
</dbReference>
<accession>A0A0D7A9K6</accession>
<dbReference type="InterPro" id="IPR034003">
    <property type="entry name" value="ABCG_PDR_2"/>
</dbReference>
<dbReference type="GO" id="GO:0005524">
    <property type="term" value="F:ATP binding"/>
    <property type="evidence" value="ECO:0007669"/>
    <property type="project" value="UniProtKB-KW"/>
</dbReference>
<gene>
    <name evidence="12" type="ORF">FISHEDRAFT_45985</name>
</gene>
<comment type="similarity">
    <text evidence="2">Belongs to the ABC transporter superfamily. ABCG family. PDR (TC 3.A.1.205) subfamily.</text>
</comment>
<dbReference type="Pfam" id="PF14510">
    <property type="entry name" value="ABC_trans_N"/>
    <property type="match status" value="1"/>
</dbReference>
<keyword evidence="8 10" id="KW-0472">Membrane</keyword>
<feature type="transmembrane region" description="Helical" evidence="10">
    <location>
        <begin position="1173"/>
        <end position="1194"/>
    </location>
</feature>
<evidence type="ECO:0000313" key="13">
    <source>
        <dbReference type="Proteomes" id="UP000054144"/>
    </source>
</evidence>
<dbReference type="CDD" id="cd03232">
    <property type="entry name" value="ABCG_PDR_domain2"/>
    <property type="match status" value="1"/>
</dbReference>
<keyword evidence="6" id="KW-0067">ATP-binding</keyword>
<evidence type="ECO:0000256" key="2">
    <source>
        <dbReference type="ARBA" id="ARBA00006012"/>
    </source>
</evidence>
<keyword evidence="4 10" id="KW-0812">Transmembrane</keyword>
<proteinExistence type="inferred from homology"/>
<feature type="domain" description="ABC transporter" evidence="11">
    <location>
        <begin position="74"/>
        <end position="350"/>
    </location>
</feature>
<dbReference type="PANTHER" id="PTHR19241">
    <property type="entry name" value="ATP-BINDING CASSETTE TRANSPORTER"/>
    <property type="match status" value="1"/>
</dbReference>
<keyword evidence="5" id="KW-0547">Nucleotide-binding</keyword>
<evidence type="ECO:0000256" key="3">
    <source>
        <dbReference type="ARBA" id="ARBA00022448"/>
    </source>
</evidence>
<feature type="transmembrane region" description="Helical" evidence="10">
    <location>
        <begin position="1144"/>
        <end position="1161"/>
    </location>
</feature>
<protein>
    <submittedName>
        <fullName evidence="12">Pleiotropic drug resistance ABC transporter</fullName>
    </submittedName>
</protein>
<dbReference type="PROSITE" id="PS50893">
    <property type="entry name" value="ABC_TRANSPORTER_2"/>
    <property type="match status" value="2"/>
</dbReference>
<dbReference type="InterPro" id="IPR043926">
    <property type="entry name" value="ABCG_dom"/>
</dbReference>
<feature type="transmembrane region" description="Helical" evidence="10">
    <location>
        <begin position="607"/>
        <end position="627"/>
    </location>
</feature>
<reference evidence="12 13" key="1">
    <citation type="journal article" date="2015" name="Fungal Genet. Biol.">
        <title>Evolution of novel wood decay mechanisms in Agaricales revealed by the genome sequences of Fistulina hepatica and Cylindrobasidium torrendii.</title>
        <authorList>
            <person name="Floudas D."/>
            <person name="Held B.W."/>
            <person name="Riley R."/>
            <person name="Nagy L.G."/>
            <person name="Koehler G."/>
            <person name="Ransdell A.S."/>
            <person name="Younus H."/>
            <person name="Chow J."/>
            <person name="Chiniquy J."/>
            <person name="Lipzen A."/>
            <person name="Tritt A."/>
            <person name="Sun H."/>
            <person name="Haridas S."/>
            <person name="LaButti K."/>
            <person name="Ohm R.A."/>
            <person name="Kues U."/>
            <person name="Blanchette R.A."/>
            <person name="Grigoriev I.V."/>
            <person name="Minto R.E."/>
            <person name="Hibbett D.S."/>
        </authorList>
    </citation>
    <scope>NUCLEOTIDE SEQUENCE [LARGE SCALE GENOMIC DNA]</scope>
    <source>
        <strain evidence="12 13">ATCC 64428</strain>
    </source>
</reference>
<sequence length="1443" mass="160280">MDEATLGNGDIGANGPAEGEKTASFDFEQILRNIVRMREEADIPSRELGVVFDNLSVTGIGSSAAYQPTIGSILNPLNIPEKIRNSRHTPTRTILDGFHGSVRPGEMLLVLGRPGAGCTTLLKTLANETDSYHSIGGTRIYVPSGGGGALLPPDIANHYRGDVLFCPEDDIHFPSLTVAQTVQFAVRCRAPQGADARIGKEASLKLGASRDAYVNFVTDILLTVFGLRSVQDTIVGDHLLHGVSGGQKKRVSLAEVMAARARVTCWDNSTRGLDSSTALEFVHALRLAANLGQMTTIVSLYQAGENLYNLFDKARHFIYVCLIYEGKLVYFGAASEAKQYFIDLGYKPANRQTTADFLVAVTDPNGRIPRAAEDTDFVTHPVPRTAQEFADHFVTSEMGRRNREEVRAHMEGTGHQDAGLDAYRLSVRREHARNTRAASPYLLSIPMQARAVMIRRVQILRGKLFSTALNSMTFLIQGIIVGTVYFQSPKTTAAYFSRGGVLFYSLLFVALSTIAEIPALFSQRPIVLRHRNWAFYHPFIDSIALTLVDLPITFMNTAIWGVLLYFLVGLQQSAGQFFVFFLFLFIVNVAMKAWFRALAAAFEAEAVAQTVAGMFVLMFTLYTGYTIPQPSMIGALKWLTWLNPFRYGFESIITNEFRTLVGTCADLVPQGPGYENVSLYNQVCLTVGAVAGQATVNGNRFILLSYGYSYGHTWRNLVIIVTFGIAFAATLVFFTEVKTKVSAAGSITLYERTSRSRKLVNKLATSDAEKGDAATTSAANSERLGSATPMTNGKALQAAPAMHDIFTFHHINYWVQTPHGHGQLQLLNDVSGFVAPGKLTALMGESGAGKTTLLNVLAERADVGVITGDRFVNGHVLPADFQAQTGYCQQLDTHLSTSTIREALLFSAKLRQPTSVPLAEKVTYVDTVLAMCGLTEYADMIVGTAGVEIRKRTTIGVELAAKPKLLLFLDEPTSGLDSQSAWSVVTFLRSLADKGQAILCTIHQPSSELFQTFDRLLLLRNGGETVYFGDLGYNAETVIAYFERNGATPIAESDNPAEWMLDVIGAGATAEVAENWYDIWRRSREATALENNIQRIHAEGRKGESVKTAQKTQFATPWWYQTKELIKRDAQFHYRNPVYLRSKYMLNIIGGLFIGFTFFKATDSQQGTQNKLFSMFMSMIISVPLAQQLQTVFLNMRSVYEARERPSRMYSWTALVTSQIVVAIPWNMLGSTLYFLCWYWTVGFPTNRAGYQYLMMGILFPWYYTTIGQAVASMSPSKEIASILFSFFFSFVNGIVQPYGQLGWWKWMYRVSPYTYVLEGMFTNAVGRTEIACSSVEFVTLNPPSGQTCGQYMDTYIDLYGGYLTNANATSECNFCPVKLADQFFETNFHMFFNHRWRNAGLMCVYIMFNICAIYSFTWFFRIRTTSIMSNAKKMLSSRKNNA</sequence>
<dbReference type="InterPro" id="IPR027417">
    <property type="entry name" value="P-loop_NTPase"/>
</dbReference>
<dbReference type="Gene3D" id="3.40.50.300">
    <property type="entry name" value="P-loop containing nucleotide triphosphate hydrolases"/>
    <property type="match status" value="2"/>
</dbReference>
<dbReference type="CDD" id="cd03233">
    <property type="entry name" value="ABCG_PDR_domain1"/>
    <property type="match status" value="1"/>
</dbReference>
<feature type="transmembrane region" description="Helical" evidence="10">
    <location>
        <begin position="1400"/>
        <end position="1421"/>
    </location>
</feature>
<feature type="transmembrane region" description="Helical" evidence="10">
    <location>
        <begin position="1280"/>
        <end position="1300"/>
    </location>
</feature>
<evidence type="ECO:0000256" key="6">
    <source>
        <dbReference type="ARBA" id="ARBA00022840"/>
    </source>
</evidence>
<name>A0A0D7A9K6_9AGAR</name>
<dbReference type="InterPro" id="IPR029481">
    <property type="entry name" value="ABC_trans_N"/>
</dbReference>
<feature type="transmembrane region" description="Helical" evidence="10">
    <location>
        <begin position="464"/>
        <end position="486"/>
    </location>
</feature>
<dbReference type="InterPro" id="IPR017871">
    <property type="entry name" value="ABC_transporter-like_CS"/>
</dbReference>
<evidence type="ECO:0000256" key="8">
    <source>
        <dbReference type="ARBA" id="ARBA00023136"/>
    </source>
</evidence>
<dbReference type="Pfam" id="PF00005">
    <property type="entry name" value="ABC_tran"/>
    <property type="match status" value="2"/>
</dbReference>
<feature type="transmembrane region" description="Helical" evidence="10">
    <location>
        <begin position="542"/>
        <end position="568"/>
    </location>
</feature>
<dbReference type="Proteomes" id="UP000054144">
    <property type="component" value="Unassembled WGS sequence"/>
</dbReference>
<evidence type="ECO:0000256" key="1">
    <source>
        <dbReference type="ARBA" id="ARBA00004141"/>
    </source>
</evidence>
<feature type="transmembrane region" description="Helical" evidence="10">
    <location>
        <begin position="714"/>
        <end position="734"/>
    </location>
</feature>
<dbReference type="PROSITE" id="PS00211">
    <property type="entry name" value="ABC_TRANSPORTER_1"/>
    <property type="match status" value="1"/>
</dbReference>
<feature type="transmembrane region" description="Helical" evidence="10">
    <location>
        <begin position="501"/>
        <end position="521"/>
    </location>
</feature>
<keyword evidence="13" id="KW-1185">Reference proteome</keyword>
<dbReference type="OrthoDB" id="245989at2759"/>
<evidence type="ECO:0000256" key="9">
    <source>
        <dbReference type="SAM" id="MobiDB-lite"/>
    </source>
</evidence>
<feature type="region of interest" description="Disordered" evidence="9">
    <location>
        <begin position="1"/>
        <end position="20"/>
    </location>
</feature>
<dbReference type="Pfam" id="PF01061">
    <property type="entry name" value="ABC2_membrane"/>
    <property type="match status" value="2"/>
</dbReference>
<dbReference type="GO" id="GO:0016887">
    <property type="term" value="F:ATP hydrolysis activity"/>
    <property type="evidence" value="ECO:0007669"/>
    <property type="project" value="InterPro"/>
</dbReference>
<feature type="transmembrane region" description="Helical" evidence="10">
    <location>
        <begin position="1215"/>
        <end position="1241"/>
    </location>
</feature>
<evidence type="ECO:0000256" key="10">
    <source>
        <dbReference type="SAM" id="Phobius"/>
    </source>
</evidence>
<dbReference type="SUPFAM" id="SSF52540">
    <property type="entry name" value="P-loop containing nucleoside triphosphate hydrolases"/>
    <property type="match status" value="2"/>
</dbReference>
<dbReference type="SMART" id="SM00382">
    <property type="entry name" value="AAA"/>
    <property type="match status" value="2"/>
</dbReference>
<organism evidence="12 13">
    <name type="scientific">Fistulina hepatica ATCC 64428</name>
    <dbReference type="NCBI Taxonomy" id="1128425"/>
    <lineage>
        <taxon>Eukaryota</taxon>
        <taxon>Fungi</taxon>
        <taxon>Dikarya</taxon>
        <taxon>Basidiomycota</taxon>
        <taxon>Agaricomycotina</taxon>
        <taxon>Agaricomycetes</taxon>
        <taxon>Agaricomycetidae</taxon>
        <taxon>Agaricales</taxon>
        <taxon>Fistulinaceae</taxon>
        <taxon>Fistulina</taxon>
    </lineage>
</organism>
<dbReference type="InterPro" id="IPR003439">
    <property type="entry name" value="ABC_transporter-like_ATP-bd"/>
</dbReference>
<dbReference type="EMBL" id="KN882013">
    <property type="protein sequence ID" value="KIY47084.1"/>
    <property type="molecule type" value="Genomic_DNA"/>
</dbReference>
<comment type="subcellular location">
    <subcellularLocation>
        <location evidence="1">Membrane</location>
        <topology evidence="1">Multi-pass membrane protein</topology>
    </subcellularLocation>
</comment>
<dbReference type="Pfam" id="PF06422">
    <property type="entry name" value="PDR_CDR"/>
    <property type="match status" value="1"/>
</dbReference>
<evidence type="ECO:0000256" key="7">
    <source>
        <dbReference type="ARBA" id="ARBA00022989"/>
    </source>
</evidence>
<keyword evidence="3" id="KW-0813">Transport</keyword>
<evidence type="ECO:0000259" key="11">
    <source>
        <dbReference type="PROSITE" id="PS50893"/>
    </source>
</evidence>
<dbReference type="InterPro" id="IPR013525">
    <property type="entry name" value="ABC2_TM"/>
</dbReference>
<dbReference type="GO" id="GO:0016020">
    <property type="term" value="C:membrane"/>
    <property type="evidence" value="ECO:0007669"/>
    <property type="project" value="UniProtKB-SubCell"/>
</dbReference>
<feature type="domain" description="ABC transporter" evidence="11">
    <location>
        <begin position="808"/>
        <end position="1047"/>
    </location>
</feature>
<feature type="transmembrane region" description="Helical" evidence="10">
    <location>
        <begin position="574"/>
        <end position="595"/>
    </location>
</feature>
<dbReference type="Pfam" id="PF19055">
    <property type="entry name" value="ABC2_membrane_7"/>
    <property type="match status" value="1"/>
</dbReference>
<evidence type="ECO:0000256" key="4">
    <source>
        <dbReference type="ARBA" id="ARBA00022692"/>
    </source>
</evidence>
<dbReference type="InterPro" id="IPR010929">
    <property type="entry name" value="PDR_CDR_ABC"/>
</dbReference>